<gene>
    <name evidence="1" type="ORF">AVEN_69231_1</name>
</gene>
<proteinExistence type="predicted"/>
<name>A0A4Y2EP42_ARAVE</name>
<evidence type="ECO:0000313" key="1">
    <source>
        <dbReference type="EMBL" id="GBM30990.1"/>
    </source>
</evidence>
<protein>
    <submittedName>
        <fullName evidence="1">Uncharacterized protein</fullName>
    </submittedName>
</protein>
<comment type="caution">
    <text evidence="1">The sequence shown here is derived from an EMBL/GenBank/DDBJ whole genome shotgun (WGS) entry which is preliminary data.</text>
</comment>
<keyword evidence="2" id="KW-1185">Reference proteome</keyword>
<dbReference type="Proteomes" id="UP000499080">
    <property type="component" value="Unassembled WGS sequence"/>
</dbReference>
<sequence length="112" mass="12867">MDFKAGYSPLFHSTIFGTRDGKTFRQCEIPMKIGAYRQRCWNSNEFDIHCNGKPEKLNMIHRDGDKSPVCVCGEHWGGESAWESVWNFELFQTRCLKTNFGASVNDMPNLPT</sequence>
<reference evidence="1 2" key="1">
    <citation type="journal article" date="2019" name="Sci. Rep.">
        <title>Orb-weaving spider Araneus ventricosus genome elucidates the spidroin gene catalogue.</title>
        <authorList>
            <person name="Kono N."/>
            <person name="Nakamura H."/>
            <person name="Ohtoshi R."/>
            <person name="Moran D.A.P."/>
            <person name="Shinohara A."/>
            <person name="Yoshida Y."/>
            <person name="Fujiwara M."/>
            <person name="Mori M."/>
            <person name="Tomita M."/>
            <person name="Arakawa K."/>
        </authorList>
    </citation>
    <scope>NUCLEOTIDE SEQUENCE [LARGE SCALE GENOMIC DNA]</scope>
</reference>
<organism evidence="1 2">
    <name type="scientific">Araneus ventricosus</name>
    <name type="common">Orbweaver spider</name>
    <name type="synonym">Epeira ventricosa</name>
    <dbReference type="NCBI Taxonomy" id="182803"/>
    <lineage>
        <taxon>Eukaryota</taxon>
        <taxon>Metazoa</taxon>
        <taxon>Ecdysozoa</taxon>
        <taxon>Arthropoda</taxon>
        <taxon>Chelicerata</taxon>
        <taxon>Arachnida</taxon>
        <taxon>Araneae</taxon>
        <taxon>Araneomorphae</taxon>
        <taxon>Entelegynae</taxon>
        <taxon>Araneoidea</taxon>
        <taxon>Araneidae</taxon>
        <taxon>Araneus</taxon>
    </lineage>
</organism>
<accession>A0A4Y2EP42</accession>
<dbReference type="EMBL" id="BGPR01000672">
    <property type="protein sequence ID" value="GBM30990.1"/>
    <property type="molecule type" value="Genomic_DNA"/>
</dbReference>
<dbReference type="AlphaFoldDB" id="A0A4Y2EP42"/>
<evidence type="ECO:0000313" key="2">
    <source>
        <dbReference type="Proteomes" id="UP000499080"/>
    </source>
</evidence>